<evidence type="ECO:0000256" key="1">
    <source>
        <dbReference type="SAM" id="MobiDB-lite"/>
    </source>
</evidence>
<dbReference type="Proteomes" id="UP000236630">
    <property type="component" value="Unassembled WGS sequence"/>
</dbReference>
<dbReference type="EMBL" id="BDQV01000014">
    <property type="protein sequence ID" value="GAY41598.1"/>
    <property type="molecule type" value="Genomic_DNA"/>
</dbReference>
<sequence>MARPHREPQPSPVTVQRHTSSFTMQAGNPTHDNHGAVFQALAPISQKTHSVPSIPTLCPTTHGLSSFSSSSNIFRFGLGQFGFRKASGEKLKQFQLWPTLW</sequence>
<feature type="compositionally biased region" description="Polar residues" evidence="1">
    <location>
        <begin position="12"/>
        <end position="30"/>
    </location>
</feature>
<gene>
    <name evidence="2" type="ORF">CUMW_060690</name>
</gene>
<protein>
    <submittedName>
        <fullName evidence="2">Uncharacterized protein</fullName>
    </submittedName>
</protein>
<comment type="caution">
    <text evidence="2">The sequence shown here is derived from an EMBL/GenBank/DDBJ whole genome shotgun (WGS) entry which is preliminary data.</text>
</comment>
<keyword evidence="3" id="KW-1185">Reference proteome</keyword>
<dbReference type="EMBL" id="BDQV01000014">
    <property type="protein sequence ID" value="GAY41596.1"/>
    <property type="molecule type" value="Genomic_DNA"/>
</dbReference>
<evidence type="ECO:0000313" key="3">
    <source>
        <dbReference type="Proteomes" id="UP000236630"/>
    </source>
</evidence>
<organism evidence="2 3">
    <name type="scientific">Citrus unshiu</name>
    <name type="common">Satsuma mandarin</name>
    <name type="synonym">Citrus nobilis var. unshiu</name>
    <dbReference type="NCBI Taxonomy" id="55188"/>
    <lineage>
        <taxon>Eukaryota</taxon>
        <taxon>Viridiplantae</taxon>
        <taxon>Streptophyta</taxon>
        <taxon>Embryophyta</taxon>
        <taxon>Tracheophyta</taxon>
        <taxon>Spermatophyta</taxon>
        <taxon>Magnoliopsida</taxon>
        <taxon>eudicotyledons</taxon>
        <taxon>Gunneridae</taxon>
        <taxon>Pentapetalae</taxon>
        <taxon>rosids</taxon>
        <taxon>malvids</taxon>
        <taxon>Sapindales</taxon>
        <taxon>Rutaceae</taxon>
        <taxon>Aurantioideae</taxon>
        <taxon>Citrus</taxon>
    </lineage>
</organism>
<dbReference type="EMBL" id="BDQV01000014">
    <property type="protein sequence ID" value="GAY41597.1"/>
    <property type="molecule type" value="Genomic_DNA"/>
</dbReference>
<proteinExistence type="predicted"/>
<accession>A0A2H5NN29</accession>
<dbReference type="AlphaFoldDB" id="A0A2H5NN29"/>
<reference evidence="2 3" key="1">
    <citation type="journal article" date="2017" name="Front. Genet.">
        <title>Draft sequencing of the heterozygous diploid genome of Satsuma (Citrus unshiu Marc.) using a hybrid assembly approach.</title>
        <authorList>
            <person name="Shimizu T."/>
            <person name="Tanizawa Y."/>
            <person name="Mochizuki T."/>
            <person name="Nagasaki H."/>
            <person name="Yoshioka T."/>
            <person name="Toyoda A."/>
            <person name="Fujiyama A."/>
            <person name="Kaminuma E."/>
            <person name="Nakamura Y."/>
        </authorList>
    </citation>
    <scope>NUCLEOTIDE SEQUENCE [LARGE SCALE GENOMIC DNA]</scope>
    <source>
        <strain evidence="3">cv. Miyagawa wase</strain>
    </source>
</reference>
<feature type="region of interest" description="Disordered" evidence="1">
    <location>
        <begin position="1"/>
        <end position="34"/>
    </location>
</feature>
<evidence type="ECO:0000313" key="2">
    <source>
        <dbReference type="EMBL" id="GAY41596.1"/>
    </source>
</evidence>
<name>A0A2H5NN29_CITUN</name>